<evidence type="ECO:0000313" key="2">
    <source>
        <dbReference type="EMBL" id="KAL2539839.1"/>
    </source>
</evidence>
<comment type="caution">
    <text evidence="2">The sequence shown here is derived from an EMBL/GenBank/DDBJ whole genome shotgun (WGS) entry which is preliminary data.</text>
</comment>
<dbReference type="InterPro" id="IPR029481">
    <property type="entry name" value="ABC_trans_N"/>
</dbReference>
<organism evidence="2 3">
    <name type="scientific">Abeliophyllum distichum</name>
    <dbReference type="NCBI Taxonomy" id="126358"/>
    <lineage>
        <taxon>Eukaryota</taxon>
        <taxon>Viridiplantae</taxon>
        <taxon>Streptophyta</taxon>
        <taxon>Embryophyta</taxon>
        <taxon>Tracheophyta</taxon>
        <taxon>Spermatophyta</taxon>
        <taxon>Magnoliopsida</taxon>
        <taxon>eudicotyledons</taxon>
        <taxon>Gunneridae</taxon>
        <taxon>Pentapetalae</taxon>
        <taxon>asterids</taxon>
        <taxon>lamiids</taxon>
        <taxon>Lamiales</taxon>
        <taxon>Oleaceae</taxon>
        <taxon>Forsythieae</taxon>
        <taxon>Abeliophyllum</taxon>
    </lineage>
</organism>
<protein>
    <submittedName>
        <fullName evidence="2">ABC transporter G family member 34</fullName>
    </submittedName>
</protein>
<proteinExistence type="predicted"/>
<name>A0ABD1VR61_9LAMI</name>
<dbReference type="Pfam" id="PF14510">
    <property type="entry name" value="ABC_trans_N"/>
    <property type="match status" value="1"/>
</dbReference>
<gene>
    <name evidence="2" type="ORF">Adt_00817</name>
</gene>
<dbReference type="PANTHER" id="PTHR48040:SF60">
    <property type="entry name" value="ABC TRANSPORTER DOMAIN-CONTAINING PROTEIN"/>
    <property type="match status" value="1"/>
</dbReference>
<feature type="domain" description="Pleiotropic ABC efflux transporter N-terminal" evidence="1">
    <location>
        <begin position="37"/>
        <end position="86"/>
    </location>
</feature>
<dbReference type="PANTHER" id="PTHR48040">
    <property type="entry name" value="PLEIOTROPIC DRUG RESISTANCE PROTEIN 1-LIKE ISOFORM X1"/>
    <property type="match status" value="1"/>
</dbReference>
<dbReference type="EMBL" id="JBFOLK010000001">
    <property type="protein sequence ID" value="KAL2539839.1"/>
    <property type="molecule type" value="Genomic_DNA"/>
</dbReference>
<dbReference type="AlphaFoldDB" id="A0ABD1VR61"/>
<accession>A0ABD1VR61</accession>
<keyword evidence="3" id="KW-1185">Reference proteome</keyword>
<reference evidence="3" key="1">
    <citation type="submission" date="2024-07" db="EMBL/GenBank/DDBJ databases">
        <title>Two chromosome-level genome assemblies of Korean endemic species Abeliophyllum distichum and Forsythia ovata (Oleaceae).</title>
        <authorList>
            <person name="Jang H."/>
        </authorList>
    </citation>
    <scope>NUCLEOTIDE SEQUENCE [LARGE SCALE GENOMIC DNA]</scope>
</reference>
<dbReference type="Proteomes" id="UP001604336">
    <property type="component" value="Unassembled WGS sequence"/>
</dbReference>
<sequence>MKQVSDSGKVVCEEVDVANLGIQQKQQLLESILQIVEEDNERFLQRLRNRTDRVGIDIPKIEVRYEHLSIERDAYFGSRALPTLLNSTLNVIEVIGIFLTVNFESL</sequence>
<evidence type="ECO:0000259" key="1">
    <source>
        <dbReference type="Pfam" id="PF14510"/>
    </source>
</evidence>
<evidence type="ECO:0000313" key="3">
    <source>
        <dbReference type="Proteomes" id="UP001604336"/>
    </source>
</evidence>